<evidence type="ECO:0000313" key="2">
    <source>
        <dbReference type="EMBL" id="OGM09385.1"/>
    </source>
</evidence>
<evidence type="ECO:0000256" key="1">
    <source>
        <dbReference type="SAM" id="Phobius"/>
    </source>
</evidence>
<name>A0A1F7X511_9BACT</name>
<proteinExistence type="predicted"/>
<feature type="transmembrane region" description="Helical" evidence="1">
    <location>
        <begin position="20"/>
        <end position="40"/>
    </location>
</feature>
<feature type="transmembrane region" description="Helical" evidence="1">
    <location>
        <begin position="158"/>
        <end position="179"/>
    </location>
</feature>
<keyword evidence="1" id="KW-1133">Transmembrane helix</keyword>
<gene>
    <name evidence="2" type="ORF">A2Y68_00230</name>
</gene>
<dbReference type="EMBL" id="MGFR01000005">
    <property type="protein sequence ID" value="OGM09385.1"/>
    <property type="molecule type" value="Genomic_DNA"/>
</dbReference>
<reference evidence="2 3" key="1">
    <citation type="journal article" date="2016" name="Nat. Commun.">
        <title>Thousands of microbial genomes shed light on interconnected biogeochemical processes in an aquifer system.</title>
        <authorList>
            <person name="Anantharaman K."/>
            <person name="Brown C.T."/>
            <person name="Hug L.A."/>
            <person name="Sharon I."/>
            <person name="Castelle C.J."/>
            <person name="Probst A.J."/>
            <person name="Thomas B.C."/>
            <person name="Singh A."/>
            <person name="Wilkins M.J."/>
            <person name="Karaoz U."/>
            <person name="Brodie E.L."/>
            <person name="Williams K.H."/>
            <person name="Hubbard S.S."/>
            <person name="Banfield J.F."/>
        </authorList>
    </citation>
    <scope>NUCLEOTIDE SEQUENCE [LARGE SCALE GENOMIC DNA]</scope>
</reference>
<feature type="transmembrane region" description="Helical" evidence="1">
    <location>
        <begin position="52"/>
        <end position="69"/>
    </location>
</feature>
<feature type="transmembrane region" description="Helical" evidence="1">
    <location>
        <begin position="121"/>
        <end position="137"/>
    </location>
</feature>
<keyword evidence="1" id="KW-0472">Membrane</keyword>
<protein>
    <submittedName>
        <fullName evidence="2">Uncharacterized protein</fullName>
    </submittedName>
</protein>
<dbReference type="STRING" id="1802479.A2Y68_00230"/>
<organism evidence="2 3">
    <name type="scientific">Candidatus Woesebacteria bacterium RBG_13_46_13</name>
    <dbReference type="NCBI Taxonomy" id="1802479"/>
    <lineage>
        <taxon>Bacteria</taxon>
        <taxon>Candidatus Woeseibacteriota</taxon>
    </lineage>
</organism>
<accession>A0A1F7X511</accession>
<feature type="transmembrane region" description="Helical" evidence="1">
    <location>
        <begin position="81"/>
        <end position="101"/>
    </location>
</feature>
<sequence>MKRIRRNKAFIKPATILIKYLFYFVWGIAFLMSITEAIIYPGVFMTNLNVSVYPVYGVVFFLLVLFKVLNFNERYTNSYLAFSFGKLLSLLSVIGYLFFSIMELLIYPNYVFSTFHLHPNALIWPLGLSTALLIVGYREQRLIAPLGRSKKIEEIHDYFKELHYISFVIFIALIIMFFVNTSTNLKNFLSDFKFMIRNPSISMEERLRKKVTPIFYDYVVFVNKYVPEDAKILIPPQGFPWPQSGNYGYIRYFIYPREGTSGKEYEPGIDYKSKGISYVLLSWGETESTEYGYTHGWPKFDVPAEWVVFYDESGRIFTKDGDYHYKDFVNKKVWGVIKIKT</sequence>
<keyword evidence="1" id="KW-0812">Transmembrane</keyword>
<dbReference type="AlphaFoldDB" id="A0A1F7X511"/>
<comment type="caution">
    <text evidence="2">The sequence shown here is derived from an EMBL/GenBank/DDBJ whole genome shotgun (WGS) entry which is preliminary data.</text>
</comment>
<evidence type="ECO:0000313" key="3">
    <source>
        <dbReference type="Proteomes" id="UP000176778"/>
    </source>
</evidence>
<dbReference type="Proteomes" id="UP000176778">
    <property type="component" value="Unassembled WGS sequence"/>
</dbReference>